<dbReference type="Proteomes" id="UP000286954">
    <property type="component" value="Chromosome"/>
</dbReference>
<evidence type="ECO:0000313" key="1">
    <source>
        <dbReference type="EMBL" id="AZU05061.1"/>
    </source>
</evidence>
<dbReference type="OrthoDB" id="7170764at2"/>
<sequence>MNTISLVRAAAQRQTCLTFALIGVPMLRCLLAVLACALTLSPALALQDAPAPEAVETEIITVRAERSGPQLWRISHPEQAGEVYVFITIPWLPASLEWNERPVASVLEEAGEVLTELEVNAGAVSTTRMAAMMLRTVTFNRSRLMMPRGTTLADRVGDDLAAGFYEASAIAEERNERRRALRRAARRGGEDMPSDAVLDEPEEEALAARLASLEPGRMHPFFQAMNLIGKAAESVDLQGSSAIETRVTRLARRNRVPVRAVQSYDLAVSDISALMRSVQDFSRETNETCISEAVTFARSELPTAWMAAQAWARGDVDTLRGFSGRRTGLDCQRAMEGEMGGLRTFGGATTADIDYPGIWAQAIGSSIAGGGVTLAIVGAAGWLAEDGIQARLAAAGYVVEGP</sequence>
<dbReference type="Pfam" id="PF01963">
    <property type="entry name" value="TraB_PrgY_gumN"/>
    <property type="match status" value="1"/>
</dbReference>
<dbReference type="InterPro" id="IPR002816">
    <property type="entry name" value="TraB/PrgY/GumN_fam"/>
</dbReference>
<dbReference type="EMBL" id="CP018911">
    <property type="protein sequence ID" value="AZU05061.1"/>
    <property type="molecule type" value="Genomic_DNA"/>
</dbReference>
<dbReference type="AlphaFoldDB" id="A0A3T0ECP9"/>
<keyword evidence="2" id="KW-1185">Reference proteome</keyword>
<protein>
    <submittedName>
        <fullName evidence="1">GumN family protein</fullName>
    </submittedName>
</protein>
<reference evidence="1 2" key="1">
    <citation type="submission" date="2016-12" db="EMBL/GenBank/DDBJ databases">
        <title>The genome of dimorphic prosthecate Glycocaulis alkaliphilus 6b-8t, isolated from crude oil dictates its adaptability in petroleum environments.</title>
        <authorList>
            <person name="Wu X.-L."/>
            <person name="Geng S."/>
        </authorList>
    </citation>
    <scope>NUCLEOTIDE SEQUENCE [LARGE SCALE GENOMIC DNA]</scope>
    <source>
        <strain evidence="1 2">6B-8</strain>
    </source>
</reference>
<name>A0A3T0ECP9_9PROT</name>
<gene>
    <name evidence="1" type="ORF">X907_2549</name>
</gene>
<dbReference type="KEGG" id="gak:X907_2549"/>
<accession>A0A3T0ECP9</accession>
<dbReference type="RefSeq" id="WP_127568533.1">
    <property type="nucleotide sequence ID" value="NZ_BMFB01000001.1"/>
</dbReference>
<evidence type="ECO:0000313" key="2">
    <source>
        <dbReference type="Proteomes" id="UP000286954"/>
    </source>
</evidence>
<proteinExistence type="predicted"/>
<organism evidence="1 2">
    <name type="scientific">Glycocaulis alkaliphilus</name>
    <dbReference type="NCBI Taxonomy" id="1434191"/>
    <lineage>
        <taxon>Bacteria</taxon>
        <taxon>Pseudomonadati</taxon>
        <taxon>Pseudomonadota</taxon>
        <taxon>Alphaproteobacteria</taxon>
        <taxon>Maricaulales</taxon>
        <taxon>Maricaulaceae</taxon>
        <taxon>Glycocaulis</taxon>
    </lineage>
</organism>